<dbReference type="PANTHER" id="PTHR47495:SF2">
    <property type="entry name" value="ALDEHYDE DEHYDROGENASE"/>
    <property type="match status" value="1"/>
</dbReference>
<dbReference type="InterPro" id="IPR046867">
    <property type="entry name" value="AldOxase/xan_DH_MoCoBD2"/>
</dbReference>
<feature type="transmembrane region" description="Helical" evidence="1">
    <location>
        <begin position="12"/>
        <end position="29"/>
    </location>
</feature>
<name>A0A2V4NUB4_9RHOB</name>
<proteinExistence type="predicted"/>
<feature type="domain" description="Aldehyde oxidase/xanthine dehydrogenase a/b hammerhead" evidence="2">
    <location>
        <begin position="237"/>
        <end position="315"/>
    </location>
</feature>
<keyword evidence="1" id="KW-0472">Membrane</keyword>
<dbReference type="Pfam" id="PF20256">
    <property type="entry name" value="MoCoBD_2"/>
    <property type="match status" value="1"/>
</dbReference>
<dbReference type="SMART" id="SM01008">
    <property type="entry name" value="Ald_Xan_dh_C"/>
    <property type="match status" value="1"/>
</dbReference>
<dbReference type="Pfam" id="PF02738">
    <property type="entry name" value="MoCoBD_1"/>
    <property type="match status" value="1"/>
</dbReference>
<dbReference type="PANTHER" id="PTHR47495">
    <property type="entry name" value="ALDEHYDE DEHYDROGENASE"/>
    <property type="match status" value="1"/>
</dbReference>
<dbReference type="Gene3D" id="3.90.1170.50">
    <property type="entry name" value="Aldehyde oxidase/xanthine dehydrogenase, a/b hammerhead"/>
    <property type="match status" value="1"/>
</dbReference>
<dbReference type="PIRSF" id="PIRSF036389">
    <property type="entry name" value="IOR_B"/>
    <property type="match status" value="1"/>
</dbReference>
<keyword evidence="1" id="KW-0812">Transmembrane</keyword>
<evidence type="ECO:0000313" key="4">
    <source>
        <dbReference type="Proteomes" id="UP000248012"/>
    </source>
</evidence>
<dbReference type="InterPro" id="IPR006311">
    <property type="entry name" value="TAT_signal"/>
</dbReference>
<dbReference type="Proteomes" id="UP000248012">
    <property type="component" value="Unassembled WGS sequence"/>
</dbReference>
<dbReference type="AlphaFoldDB" id="A0A2V4NUB4"/>
<dbReference type="InterPro" id="IPR037165">
    <property type="entry name" value="AldOxase/xan_DH_Mopterin-bd_sf"/>
</dbReference>
<accession>A0A2V4NUB4</accession>
<dbReference type="PROSITE" id="PS51318">
    <property type="entry name" value="TAT"/>
    <property type="match status" value="1"/>
</dbReference>
<dbReference type="RefSeq" id="WP_110795298.1">
    <property type="nucleotide sequence ID" value="NZ_KZ826482.1"/>
</dbReference>
<comment type="caution">
    <text evidence="3">The sequence shown here is derived from an EMBL/GenBank/DDBJ whole genome shotgun (WGS) entry which is preliminary data.</text>
</comment>
<evidence type="ECO:0000259" key="2">
    <source>
        <dbReference type="SMART" id="SM01008"/>
    </source>
</evidence>
<dbReference type="EMBL" id="QFVT01000003">
    <property type="protein sequence ID" value="PYC48566.1"/>
    <property type="molecule type" value="Genomic_DNA"/>
</dbReference>
<keyword evidence="1" id="KW-1133">Transmembrane helix</keyword>
<reference evidence="3 4" key="1">
    <citation type="submission" date="2018-05" db="EMBL/GenBank/DDBJ databases">
        <title>Oceanovita maritima gen. nov., sp. nov., a marine bacterium in the family Rhodobacteraceae isolated from surface seawater of Lundu port Xiamen, China.</title>
        <authorList>
            <person name="Hetharua B.H."/>
            <person name="Min D."/>
            <person name="Liao H."/>
            <person name="Tian Y."/>
        </authorList>
    </citation>
    <scope>NUCLEOTIDE SEQUENCE [LARGE SCALE GENOMIC DNA]</scope>
    <source>
        <strain evidence="3 4">FSX-11</strain>
    </source>
</reference>
<organism evidence="3 4">
    <name type="scientific">Litorivita pollutaquae</name>
    <dbReference type="NCBI Taxonomy" id="2200892"/>
    <lineage>
        <taxon>Bacteria</taxon>
        <taxon>Pseudomonadati</taxon>
        <taxon>Pseudomonadota</taxon>
        <taxon>Alphaproteobacteria</taxon>
        <taxon>Rhodobacterales</taxon>
        <taxon>Paracoccaceae</taxon>
        <taxon>Litorivita</taxon>
    </lineage>
</organism>
<evidence type="ECO:0000256" key="1">
    <source>
        <dbReference type="SAM" id="Phobius"/>
    </source>
</evidence>
<gene>
    <name evidence="3" type="ORF">DI396_06265</name>
</gene>
<evidence type="ECO:0000313" key="3">
    <source>
        <dbReference type="EMBL" id="PYC48566.1"/>
    </source>
</evidence>
<dbReference type="InterPro" id="IPR012368">
    <property type="entry name" value="OxRdtase_Mopterin-bd_su_IorB"/>
</dbReference>
<dbReference type="OrthoDB" id="9767994at2"/>
<dbReference type="InterPro" id="IPR000674">
    <property type="entry name" value="Ald_Oxase/Xan_DH_a/b"/>
</dbReference>
<sequence>MSKLGKITRRTFMVAGAVVAGGVAFGVYTDRRTSANPLTVDAGESTLNSWLIIDAQGVQIVTPRAEMGQGTQSTLAALVAEELDVAWEDIRVLHGPPAEAYYNGAILAAGLPFADYAKTGFQEAIGENLEFIAKLLKFQVTGGSSAMADGFVKMRMAGATAREALKAAAAEQLDVSPRALKTENGEVIAPDGRKLSYIALAAQAVEHMPKTATLRPASEWKYIGKSMPRLDMVDKSTGTAQFGIDARPEGLRFAAVKMNPRLGGEMRSFDDSAAKTMPGVEKIIDLGTGVAVVATNTWLAQQAVDAIEVDWGDAPYPVDSTAIFDVIKASFDDDPNAVLREDGDAEAPLPQGATAIEAEYTVPYLAHAAMEPLNATALYTGDALHMTVGNQAPVMVQKNCAKALDLDVEAVTVETPYMGGGFGRRGEYDWTVLAARIAKEMQGTPVKMTYSREEDMRHDFYRPGAMARFKGTVKDGKAVTMDGKIAGQSCAQQAMGRWLGLPASGPDKAHLEGAFDQPYTIPNYRIAGHLADLDVPVGFWRSVGSSFNGFFHESFIDEMAHAAGADPLAFRLELMRDEDPRSYNVLEAVGKLSNWNGPKPDNIGRGVAFTYSFGTPVAEVIEVEDTGDGIRIKRAFIACDVGVALDPKNVEAQMFGGLVYGLSAATTGEITFADGKVEQGNFYDYDGLRMGAMPEVAVTVLASGTAPSGAGEPGTPPAAPALANALFDLTGKRARRLPLIEDFDLIL</sequence>
<dbReference type="SUPFAM" id="SSF56003">
    <property type="entry name" value="Molybdenum cofactor-binding domain"/>
    <property type="match status" value="2"/>
</dbReference>
<dbReference type="GO" id="GO:0016491">
    <property type="term" value="F:oxidoreductase activity"/>
    <property type="evidence" value="ECO:0007669"/>
    <property type="project" value="InterPro"/>
</dbReference>
<dbReference type="InterPro" id="IPR052516">
    <property type="entry name" value="N-heterocyclic_Hydroxylase"/>
</dbReference>
<dbReference type="Gene3D" id="3.30.365.10">
    <property type="entry name" value="Aldehyde oxidase/xanthine dehydrogenase, molybdopterin binding domain"/>
    <property type="match status" value="4"/>
</dbReference>
<dbReference type="InterPro" id="IPR008274">
    <property type="entry name" value="AldOxase/xan_DH_MoCoBD1"/>
</dbReference>
<keyword evidence="4" id="KW-1185">Reference proteome</keyword>
<protein>
    <submittedName>
        <fullName evidence="3">Isoquinoline 1-oxidoreductase</fullName>
    </submittedName>
</protein>